<dbReference type="Gene3D" id="3.40.630.190">
    <property type="entry name" value="LCP protein"/>
    <property type="match status" value="1"/>
</dbReference>
<evidence type="ECO:0000256" key="1">
    <source>
        <dbReference type="ARBA" id="ARBA00006068"/>
    </source>
</evidence>
<accession>A0A2W2HA45</accession>
<feature type="transmembrane region" description="Helical" evidence="2">
    <location>
        <begin position="45"/>
        <end position="65"/>
    </location>
</feature>
<dbReference type="InterPro" id="IPR004474">
    <property type="entry name" value="LytR_CpsA_psr"/>
</dbReference>
<dbReference type="AlphaFoldDB" id="A0A2W2HA45"/>
<feature type="transmembrane region" description="Helical" evidence="2">
    <location>
        <begin position="116"/>
        <end position="139"/>
    </location>
</feature>
<keyword evidence="2" id="KW-1133">Transmembrane helix</keyword>
<evidence type="ECO:0000259" key="3">
    <source>
        <dbReference type="Pfam" id="PF03816"/>
    </source>
</evidence>
<comment type="caution">
    <text evidence="4">The sequence shown here is derived from an EMBL/GenBank/DDBJ whole genome shotgun (WGS) entry which is preliminary data.</text>
</comment>
<dbReference type="Pfam" id="PF03816">
    <property type="entry name" value="LytR_cpsA_psr"/>
    <property type="match status" value="1"/>
</dbReference>
<keyword evidence="2" id="KW-0812">Transmembrane</keyword>
<dbReference type="Proteomes" id="UP000248544">
    <property type="component" value="Unassembled WGS sequence"/>
</dbReference>
<dbReference type="RefSeq" id="WP_111167264.1">
    <property type="nucleotide sequence ID" value="NZ_POUA01000072.1"/>
</dbReference>
<dbReference type="NCBIfam" id="TIGR00350">
    <property type="entry name" value="lytR_cpsA_psr"/>
    <property type="match status" value="1"/>
</dbReference>
<reference evidence="4 5" key="1">
    <citation type="submission" date="2018-01" db="EMBL/GenBank/DDBJ databases">
        <title>Draft genome sequence of Sphaerisporangium sp. 7K107.</title>
        <authorList>
            <person name="Sahin N."/>
            <person name="Saygin H."/>
            <person name="Ay H."/>
        </authorList>
    </citation>
    <scope>NUCLEOTIDE SEQUENCE [LARGE SCALE GENOMIC DNA]</scope>
    <source>
        <strain evidence="4 5">7K107</strain>
    </source>
</reference>
<gene>
    <name evidence="4" type="ORF">C1I98_12050</name>
</gene>
<comment type="similarity">
    <text evidence="1">Belongs to the LytR/CpsA/Psr (LCP) family.</text>
</comment>
<evidence type="ECO:0000313" key="5">
    <source>
        <dbReference type="Proteomes" id="UP000248544"/>
    </source>
</evidence>
<protein>
    <submittedName>
        <fullName evidence="4">LytR family transcriptional regulator</fullName>
    </submittedName>
</protein>
<organism evidence="4 5">
    <name type="scientific">Spongiactinospora gelatinilytica</name>
    <dbReference type="NCBI Taxonomy" id="2666298"/>
    <lineage>
        <taxon>Bacteria</taxon>
        <taxon>Bacillati</taxon>
        <taxon>Actinomycetota</taxon>
        <taxon>Actinomycetes</taxon>
        <taxon>Streptosporangiales</taxon>
        <taxon>Streptosporangiaceae</taxon>
        <taxon>Spongiactinospora</taxon>
    </lineage>
</organism>
<proteinExistence type="inferred from homology"/>
<evidence type="ECO:0000256" key="2">
    <source>
        <dbReference type="SAM" id="Phobius"/>
    </source>
</evidence>
<feature type="domain" description="Cell envelope-related transcriptional attenuator" evidence="3">
    <location>
        <begin position="183"/>
        <end position="357"/>
    </location>
</feature>
<feature type="transmembrane region" description="Helical" evidence="2">
    <location>
        <begin position="21"/>
        <end position="39"/>
    </location>
</feature>
<dbReference type="InterPro" id="IPR050922">
    <property type="entry name" value="LytR/CpsA/Psr_CW_biosynth"/>
</dbReference>
<feature type="transmembrane region" description="Helical" evidence="2">
    <location>
        <begin position="77"/>
        <end position="104"/>
    </location>
</feature>
<keyword evidence="2" id="KW-0472">Membrane</keyword>
<sequence>MRNGRVGRHSAASKGFGAGKGFALTAGSAVLWGLAHLVARRGRTGLGLVAAQAAVVIAAVVLVTGHRARLLTLAVQPGWLTGLAAALVAVALAWVSVIVCSWRLVRPADEPAGPLMTAMVGLLCLVVATPTLLMARLAYVSSDLVTSVFAPGERSGPDAWAGRRRLNILLLGADSATGRYGVRTDSVTLATIDTVTGRSMLFGLPRNLQRVPMPPGPARARFPWGFSGTPPHTPGLLNEIYQYAEEHPEIVPGAPRGRYGATLLKETVSGVLGLPVDHYVIIDMRGFAQLIDAIGGVTVTVKDPIMYGRRNEGHIPAGTRHLSGEAALWFGRSRTDSSDYVRMSRQKCLLNAVVRQADLATLLRSFDGLAHAARRAVGTDIPQSLLPALIDLSAKVKDAPMSSVQFVPPLIDTAYPDYALIRRKVAQSLAALDRPPATPTDS</sequence>
<feature type="non-terminal residue" evidence="4">
    <location>
        <position position="442"/>
    </location>
</feature>
<name>A0A2W2HA45_9ACTN</name>
<dbReference type="EMBL" id="POUA01000072">
    <property type="protein sequence ID" value="PZG48875.1"/>
    <property type="molecule type" value="Genomic_DNA"/>
</dbReference>
<keyword evidence="5" id="KW-1185">Reference proteome</keyword>
<evidence type="ECO:0000313" key="4">
    <source>
        <dbReference type="EMBL" id="PZG48875.1"/>
    </source>
</evidence>
<dbReference type="PANTHER" id="PTHR33392:SF6">
    <property type="entry name" value="POLYISOPRENYL-TEICHOIC ACID--PEPTIDOGLYCAN TEICHOIC ACID TRANSFERASE TAGU"/>
    <property type="match status" value="1"/>
</dbReference>
<dbReference type="PANTHER" id="PTHR33392">
    <property type="entry name" value="POLYISOPRENYL-TEICHOIC ACID--PEPTIDOGLYCAN TEICHOIC ACID TRANSFERASE TAGU"/>
    <property type="match status" value="1"/>
</dbReference>